<dbReference type="AlphaFoldDB" id="A0A5N5WEB2"/>
<dbReference type="EMBL" id="VOKX01000007">
    <property type="protein sequence ID" value="KAB7851265.1"/>
    <property type="molecule type" value="Genomic_DNA"/>
</dbReference>
<dbReference type="FunFam" id="3.40.80.10:FF:000006">
    <property type="entry name" value="N-acetylmuramoyl-L-alanine amidase"/>
    <property type="match status" value="1"/>
</dbReference>
<dbReference type="InterPro" id="IPR036505">
    <property type="entry name" value="Amidase/PGRP_sf"/>
</dbReference>
<evidence type="ECO:0000256" key="4">
    <source>
        <dbReference type="ARBA" id="ARBA00023316"/>
    </source>
</evidence>
<dbReference type="OrthoDB" id="66275at2"/>
<dbReference type="GO" id="GO:0008745">
    <property type="term" value="F:N-acetylmuramoyl-L-alanine amidase activity"/>
    <property type="evidence" value="ECO:0007669"/>
    <property type="project" value="UniProtKB-EC"/>
</dbReference>
<dbReference type="InterPro" id="IPR051206">
    <property type="entry name" value="NAMLAA_amidase_2"/>
</dbReference>
<sequence>MDAEPLNAVPPNAVPSDSAPPNDAPPNAVPSDCAPPNDAPPNAVPSDSASSAAASASSGGASSDGASRPGPGPAGVRRRRALGGAATLLGAAALGAATAFSVGRPAASAASRPPESYPPTHWIPASSANYTVSGRPGSYPVEYLVIHVTQETFPDTVKIFQDPKSKVSAHYAVASADGYIAQFVRERDIAWHAGNWSYNTRSIGIEHEGWIDRPEYFTDALYQASARLAAAVCARYGIPADRDHIIGHIEVPGSTHTDPGPYWDWDRYLRLVTGHLTAGGAGRPPAGG</sequence>
<dbReference type="Gene3D" id="3.40.80.10">
    <property type="entry name" value="Peptidoglycan recognition protein-like"/>
    <property type="match status" value="1"/>
</dbReference>
<dbReference type="EC" id="3.5.1.28" evidence="2"/>
<dbReference type="InterPro" id="IPR002502">
    <property type="entry name" value="Amidase_domain"/>
</dbReference>
<feature type="compositionally biased region" description="Low complexity" evidence="5">
    <location>
        <begin position="44"/>
        <end position="69"/>
    </location>
</feature>
<dbReference type="CDD" id="cd06583">
    <property type="entry name" value="PGRP"/>
    <property type="match status" value="1"/>
</dbReference>
<accession>A0A5N5WEB2</accession>
<evidence type="ECO:0000313" key="7">
    <source>
        <dbReference type="EMBL" id="KAB7851265.1"/>
    </source>
</evidence>
<evidence type="ECO:0000256" key="5">
    <source>
        <dbReference type="SAM" id="MobiDB-lite"/>
    </source>
</evidence>
<keyword evidence="8" id="KW-1185">Reference proteome</keyword>
<evidence type="ECO:0000259" key="6">
    <source>
        <dbReference type="SMART" id="SM00644"/>
    </source>
</evidence>
<dbReference type="InterPro" id="IPR006311">
    <property type="entry name" value="TAT_signal"/>
</dbReference>
<evidence type="ECO:0000256" key="1">
    <source>
        <dbReference type="ARBA" id="ARBA00001561"/>
    </source>
</evidence>
<reference evidence="7 8" key="1">
    <citation type="journal article" date="2019" name="Microb. Cell Fact.">
        <title>Exploring novel herbicidin analogues by transcriptional regulator overexpression and MS/MS molecular networking.</title>
        <authorList>
            <person name="Shi Y."/>
            <person name="Gu R."/>
            <person name="Li Y."/>
            <person name="Wang X."/>
            <person name="Ren W."/>
            <person name="Li X."/>
            <person name="Wang L."/>
            <person name="Xie Y."/>
            <person name="Hong B."/>
        </authorList>
    </citation>
    <scope>NUCLEOTIDE SEQUENCE [LARGE SCALE GENOMIC DNA]</scope>
    <source>
        <strain evidence="7 8">US-43</strain>
    </source>
</reference>
<dbReference type="Proteomes" id="UP000327000">
    <property type="component" value="Unassembled WGS sequence"/>
</dbReference>
<feature type="domain" description="N-acetylmuramoyl-L-alanine amidase" evidence="6">
    <location>
        <begin position="130"/>
        <end position="260"/>
    </location>
</feature>
<organism evidence="7 8">
    <name type="scientific">Streptomyces mobaraensis</name>
    <name type="common">Streptoverticillium mobaraense</name>
    <dbReference type="NCBI Taxonomy" id="35621"/>
    <lineage>
        <taxon>Bacteria</taxon>
        <taxon>Bacillati</taxon>
        <taxon>Actinomycetota</taxon>
        <taxon>Actinomycetes</taxon>
        <taxon>Kitasatosporales</taxon>
        <taxon>Streptomycetaceae</taxon>
        <taxon>Streptomyces</taxon>
    </lineage>
</organism>
<proteinExistence type="predicted"/>
<evidence type="ECO:0000313" key="8">
    <source>
        <dbReference type="Proteomes" id="UP000327000"/>
    </source>
</evidence>
<dbReference type="PROSITE" id="PS51318">
    <property type="entry name" value="TAT"/>
    <property type="match status" value="1"/>
</dbReference>
<comment type="catalytic activity">
    <reaction evidence="1">
        <text>Hydrolyzes the link between N-acetylmuramoyl residues and L-amino acid residues in certain cell-wall glycopeptides.</text>
        <dbReference type="EC" id="3.5.1.28"/>
    </reaction>
</comment>
<dbReference type="GO" id="GO:0071555">
    <property type="term" value="P:cell wall organization"/>
    <property type="evidence" value="ECO:0007669"/>
    <property type="project" value="UniProtKB-KW"/>
</dbReference>
<dbReference type="SMART" id="SM00644">
    <property type="entry name" value="Ami_2"/>
    <property type="match status" value="1"/>
</dbReference>
<comment type="caution">
    <text evidence="7">The sequence shown here is derived from an EMBL/GenBank/DDBJ whole genome shotgun (WGS) entry which is preliminary data.</text>
</comment>
<dbReference type="PANTHER" id="PTHR30417">
    <property type="entry name" value="N-ACETYLMURAMOYL-L-ALANINE AMIDASE AMID"/>
    <property type="match status" value="1"/>
</dbReference>
<dbReference type="PANTHER" id="PTHR30417:SF1">
    <property type="entry name" value="N-ACETYLMURAMOYL-L-ALANINE AMIDASE AMID"/>
    <property type="match status" value="1"/>
</dbReference>
<dbReference type="Pfam" id="PF01510">
    <property type="entry name" value="Amidase_2"/>
    <property type="match status" value="1"/>
</dbReference>
<evidence type="ECO:0000256" key="2">
    <source>
        <dbReference type="ARBA" id="ARBA00011901"/>
    </source>
</evidence>
<evidence type="ECO:0000256" key="3">
    <source>
        <dbReference type="ARBA" id="ARBA00022801"/>
    </source>
</evidence>
<name>A0A5N5WEB2_STRMB</name>
<dbReference type="GO" id="GO:0009254">
    <property type="term" value="P:peptidoglycan turnover"/>
    <property type="evidence" value="ECO:0007669"/>
    <property type="project" value="TreeGrafter"/>
</dbReference>
<gene>
    <name evidence="7" type="ORF">FRZ00_03880</name>
</gene>
<dbReference type="SUPFAM" id="SSF55846">
    <property type="entry name" value="N-acetylmuramoyl-L-alanine amidase-like"/>
    <property type="match status" value="1"/>
</dbReference>
<protein>
    <recommendedName>
        <fullName evidence="2">N-acetylmuramoyl-L-alanine amidase</fullName>
        <ecNumber evidence="2">3.5.1.28</ecNumber>
    </recommendedName>
</protein>
<feature type="region of interest" description="Disordered" evidence="5">
    <location>
        <begin position="1"/>
        <end position="78"/>
    </location>
</feature>
<keyword evidence="3" id="KW-0378">Hydrolase</keyword>
<dbReference type="GO" id="GO:0009253">
    <property type="term" value="P:peptidoglycan catabolic process"/>
    <property type="evidence" value="ECO:0007669"/>
    <property type="project" value="InterPro"/>
</dbReference>
<keyword evidence="4" id="KW-0961">Cell wall biogenesis/degradation</keyword>